<dbReference type="InterPro" id="IPR018289">
    <property type="entry name" value="MULE_transposase_dom"/>
</dbReference>
<dbReference type="EMBL" id="BAABME010016653">
    <property type="protein sequence ID" value="GAA0146864.1"/>
    <property type="molecule type" value="Genomic_DNA"/>
</dbReference>
<dbReference type="PANTHER" id="PTHR31973">
    <property type="entry name" value="POLYPROTEIN, PUTATIVE-RELATED"/>
    <property type="match status" value="1"/>
</dbReference>
<dbReference type="PANTHER" id="PTHR31973:SF191">
    <property type="entry name" value="OS05G0489400 PROTEIN"/>
    <property type="match status" value="1"/>
</dbReference>
<proteinExistence type="predicted"/>
<dbReference type="Proteomes" id="UP001454036">
    <property type="component" value="Unassembled WGS sequence"/>
</dbReference>
<gene>
    <name evidence="2" type="ORF">LIER_36398</name>
</gene>
<accession>A0AAV3P5B8</accession>
<reference evidence="2 3" key="1">
    <citation type="submission" date="2024-01" db="EMBL/GenBank/DDBJ databases">
        <title>The complete chloroplast genome sequence of Lithospermum erythrorhizon: insights into the phylogenetic relationship among Boraginaceae species and the maternal lineages of purple gromwells.</title>
        <authorList>
            <person name="Okada T."/>
            <person name="Watanabe K."/>
        </authorList>
    </citation>
    <scope>NUCLEOTIDE SEQUENCE [LARGE SCALE GENOMIC DNA]</scope>
</reference>
<organism evidence="2 3">
    <name type="scientific">Lithospermum erythrorhizon</name>
    <name type="common">Purple gromwell</name>
    <name type="synonym">Lithospermum officinale var. erythrorhizon</name>
    <dbReference type="NCBI Taxonomy" id="34254"/>
    <lineage>
        <taxon>Eukaryota</taxon>
        <taxon>Viridiplantae</taxon>
        <taxon>Streptophyta</taxon>
        <taxon>Embryophyta</taxon>
        <taxon>Tracheophyta</taxon>
        <taxon>Spermatophyta</taxon>
        <taxon>Magnoliopsida</taxon>
        <taxon>eudicotyledons</taxon>
        <taxon>Gunneridae</taxon>
        <taxon>Pentapetalae</taxon>
        <taxon>asterids</taxon>
        <taxon>lamiids</taxon>
        <taxon>Boraginales</taxon>
        <taxon>Boraginaceae</taxon>
        <taxon>Boraginoideae</taxon>
        <taxon>Lithospermeae</taxon>
        <taxon>Lithospermum</taxon>
    </lineage>
</organism>
<keyword evidence="3" id="KW-1185">Reference proteome</keyword>
<evidence type="ECO:0000313" key="2">
    <source>
        <dbReference type="EMBL" id="GAA0146864.1"/>
    </source>
</evidence>
<dbReference type="Pfam" id="PF10551">
    <property type="entry name" value="MULE"/>
    <property type="match status" value="1"/>
</dbReference>
<comment type="caution">
    <text evidence="2">The sequence shown here is derived from an EMBL/GenBank/DDBJ whole genome shotgun (WGS) entry which is preliminary data.</text>
</comment>
<feature type="domain" description="MULE transposase" evidence="1">
    <location>
        <begin position="43"/>
        <end position="147"/>
    </location>
</feature>
<evidence type="ECO:0000259" key="1">
    <source>
        <dbReference type="Pfam" id="PF10551"/>
    </source>
</evidence>
<evidence type="ECO:0000313" key="3">
    <source>
        <dbReference type="Proteomes" id="UP001454036"/>
    </source>
</evidence>
<protein>
    <recommendedName>
        <fullName evidence="1">MULE transposase domain-containing protein</fullName>
    </recommendedName>
</protein>
<dbReference type="AlphaFoldDB" id="A0AAV3P5B8"/>
<name>A0AAV3P5B8_LITER</name>
<sequence>MNLKLGQHISKWMAFRARARALKAIYGDETSKDGFKSGCRRLVEVDGCHLKTKRGGQLLVVVAIDPNNNIFPLAYVLVEIENKETWEWFLKHLSEYIMTVSNEDGVFEVSQECWTFMSDKQKGLIKAFKIVLSDIDHRFCVRHLHENFKRAGFKGHTFKIALWTAATSTKV</sequence>